<reference evidence="1" key="1">
    <citation type="journal article" date="2021" name="J Fungi (Basel)">
        <title>Virulence traits and population genomics of the black yeast Aureobasidium melanogenum.</title>
        <authorList>
            <person name="Cernosa A."/>
            <person name="Sun X."/>
            <person name="Gostincar C."/>
            <person name="Fang C."/>
            <person name="Gunde-Cimerman N."/>
            <person name="Song Z."/>
        </authorList>
    </citation>
    <scope>NUCLEOTIDE SEQUENCE</scope>
    <source>
        <strain evidence="1">EXF-9911</strain>
    </source>
</reference>
<dbReference type="OrthoDB" id="4424523at2759"/>
<dbReference type="Proteomes" id="UP000779574">
    <property type="component" value="Unassembled WGS sequence"/>
</dbReference>
<name>A0A9P8EV22_AURME</name>
<organism evidence="1 2">
    <name type="scientific">Aureobasidium melanogenum</name>
    <name type="common">Aureobasidium pullulans var. melanogenum</name>
    <dbReference type="NCBI Taxonomy" id="46634"/>
    <lineage>
        <taxon>Eukaryota</taxon>
        <taxon>Fungi</taxon>
        <taxon>Dikarya</taxon>
        <taxon>Ascomycota</taxon>
        <taxon>Pezizomycotina</taxon>
        <taxon>Dothideomycetes</taxon>
        <taxon>Dothideomycetidae</taxon>
        <taxon>Dothideales</taxon>
        <taxon>Saccotheciaceae</taxon>
        <taxon>Aureobasidium</taxon>
    </lineage>
</organism>
<evidence type="ECO:0000313" key="2">
    <source>
        <dbReference type="Proteomes" id="UP000779574"/>
    </source>
</evidence>
<protein>
    <submittedName>
        <fullName evidence="1">Uncharacterized protein</fullName>
    </submittedName>
</protein>
<dbReference type="AlphaFoldDB" id="A0A9P8EV22"/>
<accession>A0A9P8EV22</accession>
<evidence type="ECO:0000313" key="1">
    <source>
        <dbReference type="EMBL" id="KAG9698181.1"/>
    </source>
</evidence>
<comment type="caution">
    <text evidence="1">The sequence shown here is derived from an EMBL/GenBank/DDBJ whole genome shotgun (WGS) entry which is preliminary data.</text>
</comment>
<feature type="non-terminal residue" evidence="1">
    <location>
        <position position="450"/>
    </location>
</feature>
<proteinExistence type="predicted"/>
<dbReference type="EMBL" id="JAHFXF010000059">
    <property type="protein sequence ID" value="KAG9698181.1"/>
    <property type="molecule type" value="Genomic_DNA"/>
</dbReference>
<sequence>MSGFWMKLRLKKRWGFVIYRTDYSSEADWTKFLAMYETFSHHGLPSSNWEEDDKDIKSWQQMYWQNDKSQFDGATIEQLRQHFREWVASQDFGRPGVWPESFMFMIVDREVLDNIHLQNPEYTIRDEDEHPYLKAIDRDCPQEEEDYPGWMNVHLVYIYDVYRKALELESMRGLRLRDSDWFESTTVPDEDTYLQDDDSDVSLGWEAGFDEKAFHSGISISTTMNLGEWYRQFIIDHPMPPIDGSRMVDNSFTLQLHHKQRWGWVIYRTDYSSEENWTKFLKMFATWTTTGFPPGNWVVGQTVRSWQQMWWMDDKTKFENASLESLHADFRSWLAAQNPQSRQITFPEHYMFLLVDREVLQDIQHHNPGTEDLARDELPYIKAYDADLSEDDPQYPGWMKVELTSFYALYHEGMKHGSMRALRSRYSEWFDEDVLEEETYLVEESDSDEE</sequence>
<gene>
    <name evidence="1" type="ORF">KCU76_g2455</name>
</gene>
<reference evidence="1" key="2">
    <citation type="submission" date="2021-08" db="EMBL/GenBank/DDBJ databases">
        <authorList>
            <person name="Gostincar C."/>
            <person name="Sun X."/>
            <person name="Song Z."/>
            <person name="Gunde-Cimerman N."/>
        </authorList>
    </citation>
    <scope>NUCLEOTIDE SEQUENCE</scope>
    <source>
        <strain evidence="1">EXF-9911</strain>
    </source>
</reference>